<evidence type="ECO:0000256" key="1">
    <source>
        <dbReference type="SAM" id="MobiDB-lite"/>
    </source>
</evidence>
<dbReference type="AlphaFoldDB" id="A0A7S9KV18"/>
<proteinExistence type="predicted"/>
<sequence length="76" mass="8080">MNGRLGRAPVKEPRDVLGVATGTGIWAVQYATANPSCHGHRDRPLRDATTPAATQRSPSYGTTSKRTPGLPEPVLD</sequence>
<accession>A0A7S9KV18</accession>
<keyword evidence="3" id="KW-1185">Reference proteome</keyword>
<reference evidence="2 3" key="1">
    <citation type="journal article" date="2018" name="PLoS Genet.">
        <title>Repeat elements organise 3D genome structure and mediate transcription in the filamentous fungus Epichloe festucae.</title>
        <authorList>
            <person name="Winter D.J."/>
            <person name="Ganley A.R.D."/>
            <person name="Young C.A."/>
            <person name="Liachko I."/>
            <person name="Schardl C.L."/>
            <person name="Dupont P.Y."/>
            <person name="Berry D."/>
            <person name="Ram A."/>
            <person name="Scott B."/>
            <person name="Cox M.P."/>
        </authorList>
    </citation>
    <scope>NUCLEOTIDE SEQUENCE [LARGE SCALE GENOMIC DNA]</scope>
    <source>
        <strain evidence="2 3">Fl1</strain>
    </source>
</reference>
<evidence type="ECO:0000313" key="2">
    <source>
        <dbReference type="EMBL" id="QPH06199.1"/>
    </source>
</evidence>
<dbReference type="EMBL" id="CP031388">
    <property type="protein sequence ID" value="QPH06199.1"/>
    <property type="molecule type" value="Genomic_DNA"/>
</dbReference>
<gene>
    <name evidence="2" type="ORF">C2857_004518</name>
</gene>
<dbReference type="Proteomes" id="UP000594364">
    <property type="component" value="Chromosome 4"/>
</dbReference>
<evidence type="ECO:0000313" key="3">
    <source>
        <dbReference type="Proteomes" id="UP000594364"/>
    </source>
</evidence>
<feature type="compositionally biased region" description="Polar residues" evidence="1">
    <location>
        <begin position="51"/>
        <end position="66"/>
    </location>
</feature>
<protein>
    <submittedName>
        <fullName evidence="2">Uncharacterized protein</fullName>
    </submittedName>
</protein>
<name>A0A7S9KV18_EPIFF</name>
<organism evidence="2 3">
    <name type="scientific">Epichloe festucae (strain Fl1)</name>
    <dbReference type="NCBI Taxonomy" id="877507"/>
    <lineage>
        <taxon>Eukaryota</taxon>
        <taxon>Fungi</taxon>
        <taxon>Dikarya</taxon>
        <taxon>Ascomycota</taxon>
        <taxon>Pezizomycotina</taxon>
        <taxon>Sordariomycetes</taxon>
        <taxon>Hypocreomycetidae</taxon>
        <taxon>Hypocreales</taxon>
        <taxon>Clavicipitaceae</taxon>
        <taxon>Epichloe</taxon>
    </lineage>
</organism>
<dbReference type="OrthoDB" id="2013972at2759"/>
<feature type="region of interest" description="Disordered" evidence="1">
    <location>
        <begin position="35"/>
        <end position="76"/>
    </location>
</feature>